<dbReference type="GeneID" id="98639749"/>
<evidence type="ECO:0000313" key="3">
    <source>
        <dbReference type="Proteomes" id="UP000184000"/>
    </source>
</evidence>
<organism evidence="2 3">
    <name type="scientific">Stutzerimonas xanthomarina DSM 18231</name>
    <dbReference type="NCBI Taxonomy" id="1403346"/>
    <lineage>
        <taxon>Bacteria</taxon>
        <taxon>Pseudomonadati</taxon>
        <taxon>Pseudomonadota</taxon>
        <taxon>Gammaproteobacteria</taxon>
        <taxon>Pseudomonadales</taxon>
        <taxon>Pseudomonadaceae</taxon>
        <taxon>Stutzerimonas</taxon>
    </lineage>
</organism>
<name>A0A1M5KR14_9GAMM</name>
<dbReference type="RefSeq" id="WP_073299083.1">
    <property type="nucleotide sequence ID" value="NZ_FQXA01000001.1"/>
</dbReference>
<proteinExistence type="predicted"/>
<sequence length="191" mass="21658">MSSGTSDGNGFILLDGARYENATAWLYQHFPSHQPTPLLVGTAYEPIADAGPILLDASVGSMAYIAWRRGTEIKDGLWLESTASMDDMHRILQRRLRILTPESSELWLRLGDARPLYQAWLRRAQWPEGFWHRISRIWLHHEGKTFCAWQNEQPKNDAAPADCGLAAQMTLDWQLLEALAKQDDTAKEALL</sequence>
<protein>
    <recommendedName>
        <fullName evidence="1">DUF4123 domain-containing protein</fullName>
    </recommendedName>
</protein>
<accession>A0A1M5KR14</accession>
<evidence type="ECO:0000313" key="2">
    <source>
        <dbReference type="EMBL" id="SHG55244.1"/>
    </source>
</evidence>
<dbReference type="AlphaFoldDB" id="A0A1M5KR14"/>
<evidence type="ECO:0000259" key="1">
    <source>
        <dbReference type="Pfam" id="PF13503"/>
    </source>
</evidence>
<dbReference type="EMBL" id="FQXA01000001">
    <property type="protein sequence ID" value="SHG55244.1"/>
    <property type="molecule type" value="Genomic_DNA"/>
</dbReference>
<gene>
    <name evidence="2" type="ORF">SAMN02744645_0623</name>
</gene>
<dbReference type="Proteomes" id="UP000184000">
    <property type="component" value="Unassembled WGS sequence"/>
</dbReference>
<feature type="domain" description="DUF4123" evidence="1">
    <location>
        <begin position="11"/>
        <end position="120"/>
    </location>
</feature>
<dbReference type="InterPro" id="IPR025391">
    <property type="entry name" value="DUF4123"/>
</dbReference>
<dbReference type="Pfam" id="PF13503">
    <property type="entry name" value="DUF4123"/>
    <property type="match status" value="1"/>
</dbReference>
<reference evidence="2 3" key="1">
    <citation type="submission" date="2016-11" db="EMBL/GenBank/DDBJ databases">
        <authorList>
            <person name="Jaros S."/>
            <person name="Januszkiewicz K."/>
            <person name="Wedrychowicz H."/>
        </authorList>
    </citation>
    <scope>NUCLEOTIDE SEQUENCE [LARGE SCALE GENOMIC DNA]</scope>
    <source>
        <strain evidence="2 3">DSM 18231</strain>
    </source>
</reference>